<dbReference type="EMBL" id="RCMK01000009">
    <property type="protein sequence ID" value="KAG2954901.1"/>
    <property type="molecule type" value="Genomic_DNA"/>
</dbReference>
<evidence type="ECO:0000256" key="1">
    <source>
        <dbReference type="SAM" id="MobiDB-lite"/>
    </source>
</evidence>
<feature type="compositionally biased region" description="Polar residues" evidence="1">
    <location>
        <begin position="35"/>
        <end position="59"/>
    </location>
</feature>
<evidence type="ECO:0000313" key="2">
    <source>
        <dbReference type="EMBL" id="KAG2954901.1"/>
    </source>
</evidence>
<sequence>MQTCSISPRFKSRRKCFHERPGSFVIDAASHGGRATSTSRTCATLSSPSPTRTDITSGSVDVEHAESMRDRRGVRRPRRRTGRGALSAADDEKPRSIMSVDS</sequence>
<protein>
    <submittedName>
        <fullName evidence="2">Uncharacterized protein</fullName>
    </submittedName>
</protein>
<gene>
    <name evidence="2" type="ORF">PC117_g830</name>
</gene>
<organism evidence="2 3">
    <name type="scientific">Phytophthora cactorum</name>
    <dbReference type="NCBI Taxonomy" id="29920"/>
    <lineage>
        <taxon>Eukaryota</taxon>
        <taxon>Sar</taxon>
        <taxon>Stramenopiles</taxon>
        <taxon>Oomycota</taxon>
        <taxon>Peronosporomycetes</taxon>
        <taxon>Peronosporales</taxon>
        <taxon>Peronosporaceae</taxon>
        <taxon>Phytophthora</taxon>
    </lineage>
</organism>
<accession>A0A8T1EMV8</accession>
<feature type="compositionally biased region" description="Basic residues" evidence="1">
    <location>
        <begin position="72"/>
        <end position="82"/>
    </location>
</feature>
<dbReference type="Proteomes" id="UP000736787">
    <property type="component" value="Unassembled WGS sequence"/>
</dbReference>
<feature type="region of interest" description="Disordered" evidence="1">
    <location>
        <begin position="29"/>
        <end position="102"/>
    </location>
</feature>
<dbReference type="AlphaFoldDB" id="A0A8T1EMV8"/>
<evidence type="ECO:0000313" key="3">
    <source>
        <dbReference type="Proteomes" id="UP000736787"/>
    </source>
</evidence>
<feature type="compositionally biased region" description="Basic and acidic residues" evidence="1">
    <location>
        <begin position="61"/>
        <end position="71"/>
    </location>
</feature>
<reference evidence="2" key="1">
    <citation type="submission" date="2018-10" db="EMBL/GenBank/DDBJ databases">
        <title>Effector identification in a new, highly contiguous assembly of the strawberry crown rot pathogen Phytophthora cactorum.</title>
        <authorList>
            <person name="Armitage A.D."/>
            <person name="Nellist C.F."/>
            <person name="Bates H."/>
            <person name="Vickerstaff R.J."/>
            <person name="Harrison R.J."/>
        </authorList>
    </citation>
    <scope>NUCLEOTIDE SEQUENCE</scope>
    <source>
        <strain evidence="2">4040</strain>
    </source>
</reference>
<comment type="caution">
    <text evidence="2">The sequence shown here is derived from an EMBL/GenBank/DDBJ whole genome shotgun (WGS) entry which is preliminary data.</text>
</comment>
<proteinExistence type="predicted"/>
<name>A0A8T1EMV8_9STRA</name>